<dbReference type="EMBL" id="CWGJ01000025">
    <property type="protein sequence ID" value="CRX38973.1"/>
    <property type="molecule type" value="Genomic_DNA"/>
</dbReference>
<accession>A0A0H5DRW2</accession>
<feature type="region of interest" description="Disordered" evidence="1">
    <location>
        <begin position="171"/>
        <end position="190"/>
    </location>
</feature>
<organism evidence="2 3">
    <name type="scientific">Estrella lausannensis</name>
    <dbReference type="NCBI Taxonomy" id="483423"/>
    <lineage>
        <taxon>Bacteria</taxon>
        <taxon>Pseudomonadati</taxon>
        <taxon>Chlamydiota</taxon>
        <taxon>Chlamydiia</taxon>
        <taxon>Parachlamydiales</taxon>
        <taxon>Candidatus Criblamydiaceae</taxon>
        <taxon>Estrella</taxon>
    </lineage>
</organism>
<gene>
    <name evidence="2" type="ORF">ELAC_1645</name>
</gene>
<evidence type="ECO:0000313" key="3">
    <source>
        <dbReference type="Proteomes" id="UP000220251"/>
    </source>
</evidence>
<evidence type="ECO:0000256" key="1">
    <source>
        <dbReference type="SAM" id="MobiDB-lite"/>
    </source>
</evidence>
<dbReference type="OrthoDB" id="21389at2"/>
<proteinExistence type="predicted"/>
<sequence length="812" mass="90813">MINGTSLHQFAQTQLQQSDIKIQPDETGQNTKVSAEIQLNGRTVLLTLVYNASTFREENVKPHLLEAIVKAEGLGRVYELGSKTKSISINRNNELSLQTLDGRDKEKGDVTKALIDKKVKLLKKLDDIEEGQTPTQGKEKSPDALNRRIGLINHCLKDCLHVDIPEPMPKTQETLGSHPQSMTIEAREPSRKEKLRGRLSLIDSLKEKALIAARYTQKVAIHTFEKIKKTFVSGILKIGGAEARELDASQAANRAADTIGGKAEMLEGGKRIEMTWDDGEGHSAKEVIERRDTVKSLRKQSLQELKYITSRLKNEPLDAPAKEKLEARKQQLLEIIQRCDSSPVEWANSDYFRDILRGDPLLSSKENPEGLEGAINRYEHLMQKEYLTLAPSVNMRYHSCSVEGKQEGWLRLGIISDMSNGFVDLQSLQVLRKSLLNNDSETASTLRKEIASDIISFWRDAALSNKVNADASAGYALRELGYSMETIVAIKAAIDKTRPVSKTLLALQPQDMPALKDRMDKTIEKRMQVMQGQFLQMVADHAGRLSEEDVQSGMMKMIHVSLLSQSSKAIDGSGWFHNEEVEIKDMAALFDHFDNKMLIADAKGPFIDKDGNLHVPPNAAFQEGQELSLRSIFVNQSVQGNTKNNKTQRKINERAYAKLSEFHLADDKPLKRLLHGRKSGYTNAADTVDLVIKAGFKTSTGCLSAKDRTGFVSALKVDRLMKNNGFTPKVRRRILRHQLGPDSPAVLVIKDNTGTSIMKIKPFLIEGLTKDTFSIKGWTTRATVYLRQGIEILKERRRIKKYEKAGKAAPAA</sequence>
<protein>
    <submittedName>
        <fullName evidence="2">Uncharacterized protein</fullName>
    </submittedName>
</protein>
<dbReference type="Proteomes" id="UP000220251">
    <property type="component" value="Unassembled WGS sequence"/>
</dbReference>
<reference evidence="3" key="1">
    <citation type="submission" date="2015-06" db="EMBL/GenBank/DDBJ databases">
        <authorList>
            <person name="Bertelli C."/>
        </authorList>
    </citation>
    <scope>NUCLEOTIDE SEQUENCE [LARGE SCALE GENOMIC DNA]</scope>
    <source>
        <strain evidence="3">CRIB-30</strain>
    </source>
</reference>
<dbReference type="RefSeq" id="WP_098038835.1">
    <property type="nucleotide sequence ID" value="NZ_CWGJ01000025.1"/>
</dbReference>
<dbReference type="AlphaFoldDB" id="A0A0H5DRW2"/>
<evidence type="ECO:0000313" key="2">
    <source>
        <dbReference type="EMBL" id="CRX38973.1"/>
    </source>
</evidence>
<name>A0A0H5DRW2_9BACT</name>
<keyword evidence="3" id="KW-1185">Reference proteome</keyword>
<feature type="compositionally biased region" description="Polar residues" evidence="1">
    <location>
        <begin position="171"/>
        <end position="183"/>
    </location>
</feature>